<dbReference type="AlphaFoldDB" id="A0A4W5KZV2"/>
<organism evidence="2 3">
    <name type="scientific">Hucho hucho</name>
    <name type="common">huchen</name>
    <dbReference type="NCBI Taxonomy" id="62062"/>
    <lineage>
        <taxon>Eukaryota</taxon>
        <taxon>Metazoa</taxon>
        <taxon>Chordata</taxon>
        <taxon>Craniata</taxon>
        <taxon>Vertebrata</taxon>
        <taxon>Euteleostomi</taxon>
        <taxon>Actinopterygii</taxon>
        <taxon>Neopterygii</taxon>
        <taxon>Teleostei</taxon>
        <taxon>Protacanthopterygii</taxon>
        <taxon>Salmoniformes</taxon>
        <taxon>Salmonidae</taxon>
        <taxon>Salmoninae</taxon>
        <taxon>Hucho</taxon>
    </lineage>
</organism>
<dbReference type="Ensembl" id="ENSHHUT00000018174.1">
    <property type="protein sequence ID" value="ENSHHUP00000017536.1"/>
    <property type="gene ID" value="ENSHHUG00000010920.1"/>
</dbReference>
<dbReference type="STRING" id="62062.ENSHHUP00000017536"/>
<dbReference type="PANTHER" id="PTHR23167">
    <property type="entry name" value="CALPONIN HOMOLOGY DOMAIN-CONTAINING PROTEIN DDB_G0272472-RELATED"/>
    <property type="match status" value="1"/>
</dbReference>
<dbReference type="SUPFAM" id="SSF51905">
    <property type="entry name" value="FAD/NAD(P)-binding domain"/>
    <property type="match status" value="1"/>
</dbReference>
<evidence type="ECO:0000259" key="1">
    <source>
        <dbReference type="Pfam" id="PF01494"/>
    </source>
</evidence>
<dbReference type="Pfam" id="PF01494">
    <property type="entry name" value="FAD_binding_3"/>
    <property type="match status" value="1"/>
</dbReference>
<proteinExistence type="predicted"/>
<dbReference type="PANTHER" id="PTHR23167:SF51">
    <property type="entry name" value="[F-ACTIN]-MONOOXYGENASE MICAL3"/>
    <property type="match status" value="1"/>
</dbReference>
<protein>
    <recommendedName>
        <fullName evidence="1">FAD-binding domain-containing protein</fullName>
    </recommendedName>
</protein>
<reference evidence="2" key="3">
    <citation type="submission" date="2025-09" db="UniProtKB">
        <authorList>
            <consortium name="Ensembl"/>
        </authorList>
    </citation>
    <scope>IDENTIFICATION</scope>
</reference>
<sequence>MELSGCPAAAGVAVGDEAQGAEQAEKEGHAQVLFDEFVQASTCRTTLRAFNLLCEHLQLTHTQPQPQTRSLTQPFYHTLRERLSYWKANALWAKLDKRAAHHEYGKGRVCANTTCVIIGAGPCGLRTAVELGFLGARVVLLEKRDAFSRNNVLHLWPFTIHDLRGLGAKKFYGKFCAGAIDHISEYGMILDP</sequence>
<dbReference type="InterPro" id="IPR036188">
    <property type="entry name" value="FAD/NAD-bd_sf"/>
</dbReference>
<name>A0A4W5KZV2_9TELE</name>
<evidence type="ECO:0000313" key="2">
    <source>
        <dbReference type="Ensembl" id="ENSHHUP00000017536.1"/>
    </source>
</evidence>
<dbReference type="InterPro" id="IPR002938">
    <property type="entry name" value="FAD-bd"/>
</dbReference>
<reference evidence="2" key="2">
    <citation type="submission" date="2025-08" db="UniProtKB">
        <authorList>
            <consortium name="Ensembl"/>
        </authorList>
    </citation>
    <scope>IDENTIFICATION</scope>
</reference>
<dbReference type="GO" id="GO:0071949">
    <property type="term" value="F:FAD binding"/>
    <property type="evidence" value="ECO:0007669"/>
    <property type="project" value="InterPro"/>
</dbReference>
<dbReference type="InterPro" id="IPR050540">
    <property type="entry name" value="F-actin_Monoox_Mical"/>
</dbReference>
<keyword evidence="3" id="KW-1185">Reference proteome</keyword>
<reference evidence="3" key="1">
    <citation type="submission" date="2018-06" db="EMBL/GenBank/DDBJ databases">
        <title>Genome assembly of Danube salmon.</title>
        <authorList>
            <person name="Macqueen D.J."/>
            <person name="Gundappa M.K."/>
        </authorList>
    </citation>
    <scope>NUCLEOTIDE SEQUENCE [LARGE SCALE GENOMIC DNA]</scope>
</reference>
<dbReference type="Proteomes" id="UP000314982">
    <property type="component" value="Unassembled WGS sequence"/>
</dbReference>
<feature type="domain" description="FAD-binding" evidence="1">
    <location>
        <begin position="113"/>
        <end position="149"/>
    </location>
</feature>
<accession>A0A4W5KZV2</accession>
<dbReference type="Gene3D" id="3.50.50.60">
    <property type="entry name" value="FAD/NAD(P)-binding domain"/>
    <property type="match status" value="1"/>
</dbReference>
<dbReference type="GeneTree" id="ENSGT00940000155580"/>
<evidence type="ECO:0000313" key="3">
    <source>
        <dbReference type="Proteomes" id="UP000314982"/>
    </source>
</evidence>